<evidence type="ECO:0000313" key="3">
    <source>
        <dbReference type="Proteomes" id="UP001259832"/>
    </source>
</evidence>
<reference evidence="2" key="1">
    <citation type="submission" date="2023-08" db="EMBL/GenBank/DDBJ databases">
        <title>Reference Genome Resource for the Citrus Pathogen Phytophthora citrophthora.</title>
        <authorList>
            <person name="Moller H."/>
            <person name="Coetzee B."/>
            <person name="Rose L.J."/>
            <person name="Van Niekerk J.M."/>
        </authorList>
    </citation>
    <scope>NUCLEOTIDE SEQUENCE</scope>
    <source>
        <strain evidence="2">STE-U-9442</strain>
    </source>
</reference>
<protein>
    <submittedName>
        <fullName evidence="2">Uncharacterized protein</fullName>
    </submittedName>
</protein>
<keyword evidence="3" id="KW-1185">Reference proteome</keyword>
<name>A0AAD9LBX5_9STRA</name>
<organism evidence="2 3">
    <name type="scientific">Phytophthora citrophthora</name>
    <dbReference type="NCBI Taxonomy" id="4793"/>
    <lineage>
        <taxon>Eukaryota</taxon>
        <taxon>Sar</taxon>
        <taxon>Stramenopiles</taxon>
        <taxon>Oomycota</taxon>
        <taxon>Peronosporomycetes</taxon>
        <taxon>Peronosporales</taxon>
        <taxon>Peronosporaceae</taxon>
        <taxon>Phytophthora</taxon>
    </lineage>
</organism>
<feature type="region of interest" description="Disordered" evidence="1">
    <location>
        <begin position="1"/>
        <end position="20"/>
    </location>
</feature>
<gene>
    <name evidence="2" type="ORF">P3T76_013557</name>
</gene>
<sequence length="62" mass="6900">MSTAKPPAPAPLETVSKKDQVRLAREEKIAKEARAVLQSAAAANWNKLEKSRGQNRLKMEKK</sequence>
<comment type="caution">
    <text evidence="2">The sequence shown here is derived from an EMBL/GenBank/DDBJ whole genome shotgun (WGS) entry which is preliminary data.</text>
</comment>
<evidence type="ECO:0000256" key="1">
    <source>
        <dbReference type="SAM" id="MobiDB-lite"/>
    </source>
</evidence>
<evidence type="ECO:0000313" key="2">
    <source>
        <dbReference type="EMBL" id="KAK1930968.1"/>
    </source>
</evidence>
<feature type="compositionally biased region" description="Pro residues" evidence="1">
    <location>
        <begin position="1"/>
        <end position="10"/>
    </location>
</feature>
<accession>A0AAD9LBX5</accession>
<proteinExistence type="predicted"/>
<dbReference type="EMBL" id="JASMQC010000036">
    <property type="protein sequence ID" value="KAK1930968.1"/>
    <property type="molecule type" value="Genomic_DNA"/>
</dbReference>
<dbReference type="AlphaFoldDB" id="A0AAD9LBX5"/>
<dbReference type="Proteomes" id="UP001259832">
    <property type="component" value="Unassembled WGS sequence"/>
</dbReference>